<evidence type="ECO:0000256" key="9">
    <source>
        <dbReference type="ARBA" id="ARBA00038474"/>
    </source>
</evidence>
<dbReference type="InterPro" id="IPR036236">
    <property type="entry name" value="Znf_C2H2_sf"/>
</dbReference>
<keyword evidence="14" id="KW-1185">Reference proteome</keyword>
<sequence>CPECDKRFKSQTALAIHERSHTGERPFPCARCGKAFPSKGDLKRHQKTHAGKSDPPRPGTGLPAKLQP</sequence>
<dbReference type="Gene3D" id="3.30.160.60">
    <property type="entry name" value="Classic Zinc Finger"/>
    <property type="match status" value="2"/>
</dbReference>
<keyword evidence="4 10" id="KW-0863">Zinc-finger</keyword>
<gene>
    <name evidence="13" type="primary">Sall1_1</name>
    <name evidence="13" type="ORF">CICNIG_R14997</name>
</gene>
<keyword evidence="6" id="KW-0805">Transcription regulation</keyword>
<dbReference type="FunFam" id="3.30.160.60:FF:000710">
    <property type="entry name" value="Zinc finger protein 768"/>
    <property type="match status" value="1"/>
</dbReference>
<dbReference type="GO" id="GO:0000981">
    <property type="term" value="F:DNA-binding transcription factor activity, RNA polymerase II-specific"/>
    <property type="evidence" value="ECO:0007669"/>
    <property type="project" value="TreeGrafter"/>
</dbReference>
<evidence type="ECO:0000256" key="8">
    <source>
        <dbReference type="ARBA" id="ARBA00023242"/>
    </source>
</evidence>
<comment type="subcellular location">
    <subcellularLocation>
        <location evidence="1">Nucleus</location>
    </subcellularLocation>
</comment>
<evidence type="ECO:0000256" key="2">
    <source>
        <dbReference type="ARBA" id="ARBA00022723"/>
    </source>
</evidence>
<evidence type="ECO:0000256" key="10">
    <source>
        <dbReference type="PROSITE-ProRule" id="PRU00042"/>
    </source>
</evidence>
<dbReference type="InterPro" id="IPR013087">
    <property type="entry name" value="Znf_C2H2_type"/>
</dbReference>
<feature type="non-terminal residue" evidence="13">
    <location>
        <position position="68"/>
    </location>
</feature>
<feature type="region of interest" description="Disordered" evidence="11">
    <location>
        <begin position="38"/>
        <end position="68"/>
    </location>
</feature>
<feature type="domain" description="C2H2-type" evidence="12">
    <location>
        <begin position="1"/>
        <end position="26"/>
    </location>
</feature>
<keyword evidence="8" id="KW-0539">Nucleus</keyword>
<protein>
    <submittedName>
        <fullName evidence="13">SALL1 protein</fullName>
    </submittedName>
</protein>
<comment type="similarity">
    <text evidence="9">Belongs to the sal C2H2-type zinc-finger protein family.</text>
</comment>
<dbReference type="GO" id="GO:0000978">
    <property type="term" value="F:RNA polymerase II cis-regulatory region sequence-specific DNA binding"/>
    <property type="evidence" value="ECO:0007669"/>
    <property type="project" value="TreeGrafter"/>
</dbReference>
<dbReference type="PROSITE" id="PS00028">
    <property type="entry name" value="ZINC_FINGER_C2H2_1"/>
    <property type="match status" value="2"/>
</dbReference>
<evidence type="ECO:0000256" key="6">
    <source>
        <dbReference type="ARBA" id="ARBA00023015"/>
    </source>
</evidence>
<evidence type="ECO:0000256" key="1">
    <source>
        <dbReference type="ARBA" id="ARBA00004123"/>
    </source>
</evidence>
<dbReference type="SMART" id="SM00355">
    <property type="entry name" value="ZnF_C2H2"/>
    <property type="match status" value="2"/>
</dbReference>
<proteinExistence type="inferred from homology"/>
<evidence type="ECO:0000256" key="11">
    <source>
        <dbReference type="SAM" id="MobiDB-lite"/>
    </source>
</evidence>
<dbReference type="Proteomes" id="UP000542434">
    <property type="component" value="Unassembled WGS sequence"/>
</dbReference>
<keyword evidence="5" id="KW-0862">Zinc</keyword>
<keyword evidence="7" id="KW-0804">Transcription</keyword>
<name>A0A7K8VQW1_9STRI</name>
<comment type="caution">
    <text evidence="13">The sequence shown here is derived from an EMBL/GenBank/DDBJ whole genome shotgun (WGS) entry which is preliminary data.</text>
</comment>
<reference evidence="13 14" key="1">
    <citation type="submission" date="2019-09" db="EMBL/GenBank/DDBJ databases">
        <title>Bird 10,000 Genomes (B10K) Project - Family phase.</title>
        <authorList>
            <person name="Zhang G."/>
        </authorList>
    </citation>
    <scope>NUCLEOTIDE SEQUENCE [LARGE SCALE GENOMIC DNA]</scope>
    <source>
        <strain evidence="13">B10K-DU-001-07</strain>
        <tissue evidence="13">Muscle</tissue>
    </source>
</reference>
<feature type="non-terminal residue" evidence="13">
    <location>
        <position position="1"/>
    </location>
</feature>
<accession>A0A7K8VQW1</accession>
<dbReference type="GO" id="GO:0005634">
    <property type="term" value="C:nucleus"/>
    <property type="evidence" value="ECO:0007669"/>
    <property type="project" value="UniProtKB-SubCell"/>
</dbReference>
<evidence type="ECO:0000256" key="4">
    <source>
        <dbReference type="ARBA" id="ARBA00022771"/>
    </source>
</evidence>
<dbReference type="Pfam" id="PF13912">
    <property type="entry name" value="zf-C2H2_6"/>
    <property type="match status" value="1"/>
</dbReference>
<dbReference type="PROSITE" id="PS50157">
    <property type="entry name" value="ZINC_FINGER_C2H2_2"/>
    <property type="match status" value="2"/>
</dbReference>
<dbReference type="GO" id="GO:0008270">
    <property type="term" value="F:zinc ion binding"/>
    <property type="evidence" value="ECO:0007669"/>
    <property type="project" value="UniProtKB-KW"/>
</dbReference>
<evidence type="ECO:0000313" key="14">
    <source>
        <dbReference type="Proteomes" id="UP000542434"/>
    </source>
</evidence>
<organism evidence="13 14">
    <name type="scientific">Ciccaba nigrolineata</name>
    <dbReference type="NCBI Taxonomy" id="1118524"/>
    <lineage>
        <taxon>Eukaryota</taxon>
        <taxon>Metazoa</taxon>
        <taxon>Chordata</taxon>
        <taxon>Craniata</taxon>
        <taxon>Vertebrata</taxon>
        <taxon>Euteleostomi</taxon>
        <taxon>Archelosauria</taxon>
        <taxon>Archosauria</taxon>
        <taxon>Dinosauria</taxon>
        <taxon>Saurischia</taxon>
        <taxon>Theropoda</taxon>
        <taxon>Coelurosauria</taxon>
        <taxon>Aves</taxon>
        <taxon>Neognathae</taxon>
        <taxon>Neoaves</taxon>
        <taxon>Telluraves</taxon>
        <taxon>Strigiformes</taxon>
        <taxon>Strigidae</taxon>
        <taxon>Ciccaba</taxon>
    </lineage>
</organism>
<evidence type="ECO:0000256" key="5">
    <source>
        <dbReference type="ARBA" id="ARBA00022833"/>
    </source>
</evidence>
<dbReference type="PANTHER" id="PTHR23233:SF84">
    <property type="entry name" value="FI23031P1"/>
    <property type="match status" value="1"/>
</dbReference>
<dbReference type="EMBL" id="VWZC01013432">
    <property type="protein sequence ID" value="NXF68268.1"/>
    <property type="molecule type" value="Genomic_DNA"/>
</dbReference>
<evidence type="ECO:0000256" key="3">
    <source>
        <dbReference type="ARBA" id="ARBA00022737"/>
    </source>
</evidence>
<dbReference type="FunFam" id="3.30.160.60:FF:001818">
    <property type="entry name" value="GDNF-inducible zinc finger protein 1 isoform X1"/>
    <property type="match status" value="1"/>
</dbReference>
<dbReference type="SUPFAM" id="SSF57667">
    <property type="entry name" value="beta-beta-alpha zinc fingers"/>
    <property type="match status" value="1"/>
</dbReference>
<dbReference type="PANTHER" id="PTHR23233">
    <property type="entry name" value="SAL-LIKE PROTEIN"/>
    <property type="match status" value="1"/>
</dbReference>
<dbReference type="AlphaFoldDB" id="A0A7K8VQW1"/>
<dbReference type="Pfam" id="PF00096">
    <property type="entry name" value="zf-C2H2"/>
    <property type="match status" value="1"/>
</dbReference>
<keyword evidence="2" id="KW-0479">Metal-binding</keyword>
<keyword evidence="3" id="KW-0677">Repeat</keyword>
<evidence type="ECO:0000259" key="12">
    <source>
        <dbReference type="PROSITE" id="PS50157"/>
    </source>
</evidence>
<feature type="domain" description="C2H2-type" evidence="12">
    <location>
        <begin position="27"/>
        <end position="54"/>
    </location>
</feature>
<evidence type="ECO:0000313" key="13">
    <source>
        <dbReference type="EMBL" id="NXF68268.1"/>
    </source>
</evidence>
<dbReference type="InterPro" id="IPR051565">
    <property type="entry name" value="Sal_C2H2-zinc-finger"/>
</dbReference>
<evidence type="ECO:0000256" key="7">
    <source>
        <dbReference type="ARBA" id="ARBA00023163"/>
    </source>
</evidence>